<dbReference type="GO" id="GO:0031965">
    <property type="term" value="C:nuclear membrane"/>
    <property type="evidence" value="ECO:0007669"/>
    <property type="project" value="UniProtKB-SubCell"/>
</dbReference>
<accession>A0A0C2XA98</accession>
<organism evidence="12 13">
    <name type="scientific">Amanita muscaria (strain Koide BX008)</name>
    <dbReference type="NCBI Taxonomy" id="946122"/>
    <lineage>
        <taxon>Eukaryota</taxon>
        <taxon>Fungi</taxon>
        <taxon>Dikarya</taxon>
        <taxon>Basidiomycota</taxon>
        <taxon>Agaricomycotina</taxon>
        <taxon>Agaricomycetes</taxon>
        <taxon>Agaricomycetidae</taxon>
        <taxon>Agaricales</taxon>
        <taxon>Pluteineae</taxon>
        <taxon>Amanitaceae</taxon>
        <taxon>Amanita</taxon>
    </lineage>
</organism>
<dbReference type="HOGENOM" id="CLU_064541_0_1_1"/>
<dbReference type="AlphaFoldDB" id="A0A0C2XA98"/>
<dbReference type="Gene3D" id="3.40.50.2000">
    <property type="entry name" value="Glycogen Phosphorylase B"/>
    <property type="match status" value="1"/>
</dbReference>
<keyword evidence="9" id="KW-0472">Membrane</keyword>
<evidence type="ECO:0000256" key="11">
    <source>
        <dbReference type="RuleBase" id="RU362127"/>
    </source>
</evidence>
<dbReference type="FunCoup" id="A0A0C2XA98">
    <property type="interactions" value="148"/>
</dbReference>
<dbReference type="GO" id="GO:0006488">
    <property type="term" value="P:dolichol-linked oligosaccharide biosynthetic process"/>
    <property type="evidence" value="ECO:0007669"/>
    <property type="project" value="InterPro"/>
</dbReference>
<evidence type="ECO:0000256" key="8">
    <source>
        <dbReference type="ARBA" id="ARBA00022989"/>
    </source>
</evidence>
<keyword evidence="12" id="KW-0808">Transferase</keyword>
<evidence type="ECO:0000256" key="6">
    <source>
        <dbReference type="ARBA" id="ARBA00022692"/>
    </source>
</evidence>
<reference evidence="12 13" key="1">
    <citation type="submission" date="2014-04" db="EMBL/GenBank/DDBJ databases">
        <title>Evolutionary Origins and Diversification of the Mycorrhizal Mutualists.</title>
        <authorList>
            <consortium name="DOE Joint Genome Institute"/>
            <consortium name="Mycorrhizal Genomics Consortium"/>
            <person name="Kohler A."/>
            <person name="Kuo A."/>
            <person name="Nagy L.G."/>
            <person name="Floudas D."/>
            <person name="Copeland A."/>
            <person name="Barry K.W."/>
            <person name="Cichocki N."/>
            <person name="Veneault-Fourrey C."/>
            <person name="LaButti K."/>
            <person name="Lindquist E.A."/>
            <person name="Lipzen A."/>
            <person name="Lundell T."/>
            <person name="Morin E."/>
            <person name="Murat C."/>
            <person name="Riley R."/>
            <person name="Ohm R."/>
            <person name="Sun H."/>
            <person name="Tunlid A."/>
            <person name="Henrissat B."/>
            <person name="Grigoriev I.V."/>
            <person name="Hibbett D.S."/>
            <person name="Martin F."/>
        </authorList>
    </citation>
    <scope>NUCLEOTIDE SEQUENCE [LARGE SCALE GENOMIC DNA]</scope>
    <source>
        <strain evidence="12 13">Koide BX008</strain>
    </source>
</reference>
<evidence type="ECO:0000256" key="9">
    <source>
        <dbReference type="ARBA" id="ARBA00023136"/>
    </source>
</evidence>
<comment type="subunit">
    <text evidence="4 11">Heterodimer with ALG13 to form a functional enzyme.</text>
</comment>
<comment type="subcellular location">
    <subcellularLocation>
        <location evidence="1 11">Endoplasmic reticulum membrane</location>
        <topology evidence="1 11">Single-pass membrane protein</topology>
    </subcellularLocation>
    <subcellularLocation>
        <location evidence="2">Nucleus membrane</location>
        <topology evidence="2">Single-pass membrane protein</topology>
    </subcellularLocation>
</comment>
<dbReference type="GO" id="GO:0043541">
    <property type="term" value="C:UDP-N-acetylglucosamine transferase complex"/>
    <property type="evidence" value="ECO:0007669"/>
    <property type="project" value="TreeGrafter"/>
</dbReference>
<dbReference type="OrthoDB" id="17098at2759"/>
<keyword evidence="6" id="KW-0812">Transmembrane</keyword>
<gene>
    <name evidence="11" type="primary">ALG14</name>
    <name evidence="12" type="ORF">M378DRAFT_192001</name>
</gene>
<dbReference type="InParanoid" id="A0A0C2XA98"/>
<comment type="function">
    <text evidence="11">Involved in protein N-glycosylation. Essential for the second step of the dolichol-linked oligosaccharide pathway. Anchors the catalytic subunit ALG13 to the ER.</text>
</comment>
<keyword evidence="13" id="KW-1185">Reference proteome</keyword>
<keyword evidence="7 11" id="KW-0256">Endoplasmic reticulum</keyword>
<evidence type="ECO:0000313" key="12">
    <source>
        <dbReference type="EMBL" id="KIL66251.1"/>
    </source>
</evidence>
<evidence type="ECO:0000256" key="4">
    <source>
        <dbReference type="ARBA" id="ARBA00011335"/>
    </source>
</evidence>
<evidence type="ECO:0000256" key="1">
    <source>
        <dbReference type="ARBA" id="ARBA00004389"/>
    </source>
</evidence>
<dbReference type="PANTHER" id="PTHR12154:SF4">
    <property type="entry name" value="UDP-N-ACETYLGLUCOSAMINE TRANSFERASE SUBUNIT ALG14 HOMOLOG"/>
    <property type="match status" value="1"/>
</dbReference>
<dbReference type="EMBL" id="KN818237">
    <property type="protein sequence ID" value="KIL66251.1"/>
    <property type="molecule type" value="Genomic_DNA"/>
</dbReference>
<evidence type="ECO:0000313" key="13">
    <source>
        <dbReference type="Proteomes" id="UP000054549"/>
    </source>
</evidence>
<evidence type="ECO:0000256" key="10">
    <source>
        <dbReference type="ARBA" id="ARBA00032062"/>
    </source>
</evidence>
<dbReference type="STRING" id="946122.A0A0C2XA98"/>
<proteinExistence type="inferred from homology"/>
<evidence type="ECO:0000256" key="5">
    <source>
        <dbReference type="ARBA" id="ARBA00017467"/>
    </source>
</evidence>
<evidence type="ECO:0000256" key="3">
    <source>
        <dbReference type="ARBA" id="ARBA00009731"/>
    </source>
</evidence>
<dbReference type="Proteomes" id="UP000054549">
    <property type="component" value="Unassembled WGS sequence"/>
</dbReference>
<dbReference type="InterPro" id="IPR013969">
    <property type="entry name" value="Oligosacch_biosynth_Alg14"/>
</dbReference>
<dbReference type="PANTHER" id="PTHR12154">
    <property type="entry name" value="GLYCOSYL TRANSFERASE-RELATED"/>
    <property type="match status" value="1"/>
</dbReference>
<evidence type="ECO:0000256" key="2">
    <source>
        <dbReference type="ARBA" id="ARBA00004590"/>
    </source>
</evidence>
<keyword evidence="8" id="KW-1133">Transmembrane helix</keyword>
<sequence>MLVLLIVITVLVALRIYTILPDSRSRPSRVRKKTKTDKCSIAVFLGSGGHTAEALTLVSALDFQRYTPRTYVVSEGDILSTRKAAELEKSKCCDKAEGRYRVLVVPRARRVHQHLLTTPPTALLSLLSSIYHVVIEPLMFKKTVFADLLLLNGPGTCVVLCIAVYANKFFGLPTPRIIYVESFARVKRLSLSGRLLKPFVDRFIVQWPELLQPGGREEYHGWLV</sequence>
<comment type="similarity">
    <text evidence="3 11">Belongs to the ALG14 family.</text>
</comment>
<dbReference type="GO" id="GO:0004577">
    <property type="term" value="F:N-acetylglucosaminyldiphosphodolichol N-acetylglucosaminyltransferase activity"/>
    <property type="evidence" value="ECO:0007669"/>
    <property type="project" value="TreeGrafter"/>
</dbReference>
<protein>
    <recommendedName>
        <fullName evidence="5 11">UDP-N-acetylglucosamine transferase subunit ALG14</fullName>
    </recommendedName>
    <alternativeName>
        <fullName evidence="10 11">Asparagine-linked glycosylation protein 14</fullName>
    </alternativeName>
</protein>
<evidence type="ECO:0000256" key="7">
    <source>
        <dbReference type="ARBA" id="ARBA00022824"/>
    </source>
</evidence>
<dbReference type="Pfam" id="PF08660">
    <property type="entry name" value="Alg14"/>
    <property type="match status" value="1"/>
</dbReference>
<name>A0A0C2XA98_AMAMK</name>